<gene>
    <name evidence="1" type="ORF">KL86SPO_40038</name>
</gene>
<dbReference type="EMBL" id="FMJE01000004">
    <property type="protein sequence ID" value="SCM81554.1"/>
    <property type="molecule type" value="Genomic_DNA"/>
</dbReference>
<reference evidence="1" key="1">
    <citation type="submission" date="2016-08" db="EMBL/GenBank/DDBJ databases">
        <authorList>
            <person name="Seilhamer J.J."/>
        </authorList>
    </citation>
    <scope>NUCLEOTIDE SEQUENCE</scope>
    <source>
        <strain evidence="1">86</strain>
    </source>
</reference>
<evidence type="ECO:0000313" key="1">
    <source>
        <dbReference type="EMBL" id="SCM81554.1"/>
    </source>
</evidence>
<dbReference type="RefSeq" id="WP_288184553.1">
    <property type="nucleotide sequence ID" value="NZ_LT608335.1"/>
</dbReference>
<keyword evidence="1" id="KW-0808">Transferase</keyword>
<organism evidence="1">
    <name type="scientific">uncultured Sporomusa sp</name>
    <dbReference type="NCBI Taxonomy" id="307249"/>
    <lineage>
        <taxon>Bacteria</taxon>
        <taxon>Bacillati</taxon>
        <taxon>Bacillota</taxon>
        <taxon>Negativicutes</taxon>
        <taxon>Selenomonadales</taxon>
        <taxon>Sporomusaceae</taxon>
        <taxon>Sporomusa</taxon>
        <taxon>environmental samples</taxon>
    </lineage>
</organism>
<dbReference type="InterPro" id="IPR011009">
    <property type="entry name" value="Kinase-like_dom_sf"/>
</dbReference>
<protein>
    <submittedName>
        <fullName evidence="1">Phosphotransferase enzyme family</fullName>
    </submittedName>
</protein>
<dbReference type="SUPFAM" id="SSF56112">
    <property type="entry name" value="Protein kinase-like (PK-like)"/>
    <property type="match status" value="1"/>
</dbReference>
<name>A0A212LVB0_9FIRM</name>
<proteinExistence type="predicted"/>
<sequence length="315" mass="36341">MNLCELPHPIIQADLNLSRFALTGISSGISKKVYAVTGEDGHKTILYIWQKPFLGLSEARTEGLYYLHAEGFEYFCYNTQLLTDVGIRVPKIIKTGHFSGDMKFDYAYVECFDGVSLQEYLQYGNVKDITARLAVELNKFYACRRDYYGPPLLTAPYSKTCQLLCYEHAVEELEIACSLDGDANRLKNLVLQQLNHFMVFFACQAKPFSYALIHGEATPAHAWLLADGTIGFIDIEGIKFFDIEFEYALLDMMYDYLRISKPKSYDRHKLLFYKLYHRICWLSVAVDYLRNVDAANKFFIQLRCMTLRDLARGDR</sequence>
<dbReference type="AlphaFoldDB" id="A0A212LVB0"/>
<accession>A0A212LVB0</accession>
<dbReference type="GO" id="GO:0016740">
    <property type="term" value="F:transferase activity"/>
    <property type="evidence" value="ECO:0007669"/>
    <property type="project" value="UniProtKB-KW"/>
</dbReference>